<evidence type="ECO:0000256" key="3">
    <source>
        <dbReference type="ARBA" id="ARBA00006880"/>
    </source>
</evidence>
<comment type="subcellular location">
    <subcellularLocation>
        <location evidence="2">Periplasm</location>
    </subcellularLocation>
</comment>
<gene>
    <name evidence="12" type="primary">flgJ</name>
    <name evidence="12" type="ORF">H0A68_01435</name>
</gene>
<dbReference type="InterPro" id="IPR051056">
    <property type="entry name" value="Glycosyl_Hydrolase_73"/>
</dbReference>
<dbReference type="GO" id="GO:0016798">
    <property type="term" value="F:hydrolase activity, acting on glycosyl bonds"/>
    <property type="evidence" value="ECO:0007669"/>
    <property type="project" value="UniProtKB-KW"/>
</dbReference>
<evidence type="ECO:0000256" key="4">
    <source>
        <dbReference type="ARBA" id="ARBA00007974"/>
    </source>
</evidence>
<evidence type="ECO:0000256" key="6">
    <source>
        <dbReference type="ARBA" id="ARBA00022764"/>
    </source>
</evidence>
<protein>
    <recommendedName>
        <fullName evidence="5">Peptidoglycan hydrolase FlgJ</fullName>
    </recommendedName>
    <alternativeName>
        <fullName evidence="10">Muramidase FlgJ</fullName>
    </alternativeName>
</protein>
<evidence type="ECO:0000313" key="12">
    <source>
        <dbReference type="EMBL" id="NYT35520.1"/>
    </source>
</evidence>
<dbReference type="GO" id="GO:0044780">
    <property type="term" value="P:bacterial-type flagellum assembly"/>
    <property type="evidence" value="ECO:0007669"/>
    <property type="project" value="InterPro"/>
</dbReference>
<comment type="caution">
    <text evidence="12">The sequence shown here is derived from an EMBL/GenBank/DDBJ whole genome shotgun (WGS) entry which is preliminary data.</text>
</comment>
<dbReference type="GO" id="GO:0004040">
    <property type="term" value="F:amidase activity"/>
    <property type="evidence" value="ECO:0007669"/>
    <property type="project" value="InterPro"/>
</dbReference>
<dbReference type="EMBL" id="JACCEW010000001">
    <property type="protein sequence ID" value="NYT35520.1"/>
    <property type="molecule type" value="Genomic_DNA"/>
</dbReference>
<dbReference type="Gene3D" id="1.10.530.10">
    <property type="match status" value="1"/>
</dbReference>
<dbReference type="NCBIfam" id="TIGR02541">
    <property type="entry name" value="flagell_FlgJ"/>
    <property type="match status" value="1"/>
</dbReference>
<evidence type="ECO:0000259" key="11">
    <source>
        <dbReference type="SMART" id="SM00047"/>
    </source>
</evidence>
<dbReference type="InterPro" id="IPR002901">
    <property type="entry name" value="MGlyc_endo_b_GlcNAc-like_dom"/>
</dbReference>
<comment type="similarity">
    <text evidence="4">In the C-terminal section; belongs to the glycosyl hydrolase 73 family.</text>
</comment>
<organism evidence="12 13">
    <name type="scientific">Allopusillimonas soli</name>
    <dbReference type="NCBI Taxonomy" id="659016"/>
    <lineage>
        <taxon>Bacteria</taxon>
        <taxon>Pseudomonadati</taxon>
        <taxon>Pseudomonadota</taxon>
        <taxon>Betaproteobacteria</taxon>
        <taxon>Burkholderiales</taxon>
        <taxon>Alcaligenaceae</taxon>
        <taxon>Allopusillimonas</taxon>
    </lineage>
</organism>
<keyword evidence="9" id="KW-0961">Cell wall biogenesis/degradation</keyword>
<dbReference type="PANTHER" id="PTHR33308:SF9">
    <property type="entry name" value="PEPTIDOGLYCAN HYDROLASE FLGJ"/>
    <property type="match status" value="1"/>
</dbReference>
<feature type="domain" description="Mannosyl-glycoprotein endo-beta-N-acetylglucosamidase-like" evidence="11">
    <location>
        <begin position="166"/>
        <end position="330"/>
    </location>
</feature>
<name>A0A853F9A5_9BURK</name>
<evidence type="ECO:0000256" key="8">
    <source>
        <dbReference type="ARBA" id="ARBA00023295"/>
    </source>
</evidence>
<dbReference type="GO" id="GO:0071973">
    <property type="term" value="P:bacterial-type flagellum-dependent cell motility"/>
    <property type="evidence" value="ECO:0007669"/>
    <property type="project" value="TreeGrafter"/>
</dbReference>
<proteinExistence type="inferred from homology"/>
<sequence>MAFVRYIPRPAEQASTLDFSNLDRLKRGLYKSDGRAEAAQAEVAHQFEALFLQQLLKQARQASGPDTLFDSAQTRMAQSLRDEQMASALATPGIGLAQALLDQMQGHNQAVANEDAGSPPELAASRLPALRSRIGDEARQYVASSITALLGKLTSHSVADDIIGAIEGAPRHIRDFVSSMADAARSAARESGLPEKLVLSQAALESGWGKREIRREDGSTTYNLFGIKAGGNWHGKVVEIMTTEYRDGVPVKIRQPFRAYDSYAESFADYARLISGNSRYSAVAASGSAEEAARRIQEAGYATDPAYASKLISIMGYFETASGAGGRESA</sequence>
<accession>A0A853F9A5</accession>
<dbReference type="GO" id="GO:0071555">
    <property type="term" value="P:cell wall organization"/>
    <property type="evidence" value="ECO:0007669"/>
    <property type="project" value="UniProtKB-KW"/>
</dbReference>
<dbReference type="GO" id="GO:0042597">
    <property type="term" value="C:periplasmic space"/>
    <property type="evidence" value="ECO:0007669"/>
    <property type="project" value="UniProtKB-SubCell"/>
</dbReference>
<reference evidence="12 13" key="1">
    <citation type="submission" date="2020-07" db="EMBL/GenBank/DDBJ databases">
        <title>Taxonomic revisions and descriptions of new bacterial species based on genomic comparisons in the high-G+C-content subgroup of the family Alcaligenaceae.</title>
        <authorList>
            <person name="Szabo A."/>
            <person name="Felfoldi T."/>
        </authorList>
    </citation>
    <scope>NUCLEOTIDE SEQUENCE [LARGE SCALE GENOMIC DNA]</scope>
    <source>
        <strain evidence="12 13">DSM 25264</strain>
    </source>
</reference>
<dbReference type="Pfam" id="PF01832">
    <property type="entry name" value="Glucosaminidase"/>
    <property type="match status" value="1"/>
</dbReference>
<dbReference type="PRINTS" id="PR01002">
    <property type="entry name" value="FLGFLGJ"/>
</dbReference>
<comment type="similarity">
    <text evidence="3">In the N-terminal section; belongs to the FlgJ family.</text>
</comment>
<dbReference type="FunFam" id="2.10.70.40:FF:000001">
    <property type="entry name" value="Flagellar assembly peptidoglycan hydrolase FlgJ"/>
    <property type="match status" value="1"/>
</dbReference>
<keyword evidence="12" id="KW-0966">Cell projection</keyword>
<dbReference type="OrthoDB" id="289937at2"/>
<evidence type="ECO:0000256" key="5">
    <source>
        <dbReference type="ARBA" id="ARBA00013433"/>
    </source>
</evidence>
<evidence type="ECO:0000256" key="7">
    <source>
        <dbReference type="ARBA" id="ARBA00022801"/>
    </source>
</evidence>
<evidence type="ECO:0000256" key="9">
    <source>
        <dbReference type="ARBA" id="ARBA00023316"/>
    </source>
</evidence>
<evidence type="ECO:0000256" key="10">
    <source>
        <dbReference type="ARBA" id="ARBA00030835"/>
    </source>
</evidence>
<dbReference type="InterPro" id="IPR019301">
    <property type="entry name" value="Flagellar_prot_FlgJ_N"/>
</dbReference>
<dbReference type="Gene3D" id="2.10.70.40">
    <property type="entry name" value="peptidoglycan hydrolase"/>
    <property type="match status" value="1"/>
</dbReference>
<comment type="function">
    <text evidence="1">Flagellum-specific muramidase which hydrolyzes the peptidoglycan layer to assemble the rod structure in the periplasmic space.</text>
</comment>
<keyword evidence="12" id="KW-0282">Flagellum</keyword>
<evidence type="ECO:0000256" key="2">
    <source>
        <dbReference type="ARBA" id="ARBA00004418"/>
    </source>
</evidence>
<evidence type="ECO:0000256" key="1">
    <source>
        <dbReference type="ARBA" id="ARBA00002954"/>
    </source>
</evidence>
<dbReference type="Proteomes" id="UP000580517">
    <property type="component" value="Unassembled WGS sequence"/>
</dbReference>
<evidence type="ECO:0000313" key="13">
    <source>
        <dbReference type="Proteomes" id="UP000580517"/>
    </source>
</evidence>
<keyword evidence="13" id="KW-1185">Reference proteome</keyword>
<keyword evidence="12" id="KW-0969">Cilium</keyword>
<dbReference type="RefSeq" id="WP_129967390.1">
    <property type="nucleotide sequence ID" value="NZ_JACCEW010000001.1"/>
</dbReference>
<dbReference type="AlphaFoldDB" id="A0A853F9A5"/>
<dbReference type="InterPro" id="IPR013377">
    <property type="entry name" value="FlgJ"/>
</dbReference>
<dbReference type="SMART" id="SM00047">
    <property type="entry name" value="LYZ2"/>
    <property type="match status" value="1"/>
</dbReference>
<keyword evidence="7 12" id="KW-0378">Hydrolase</keyword>
<keyword evidence="8" id="KW-0326">Glycosidase</keyword>
<keyword evidence="6" id="KW-0574">Periplasm</keyword>
<dbReference type="PANTHER" id="PTHR33308">
    <property type="entry name" value="PEPTIDOGLYCAN HYDROLASE FLGJ"/>
    <property type="match status" value="1"/>
</dbReference>
<dbReference type="Pfam" id="PF10135">
    <property type="entry name" value="Rod-binding"/>
    <property type="match status" value="1"/>
</dbReference>